<dbReference type="InterPro" id="IPR001930">
    <property type="entry name" value="Peptidase_M1"/>
</dbReference>
<evidence type="ECO:0000256" key="10">
    <source>
        <dbReference type="ARBA" id="ARBA00022833"/>
    </source>
</evidence>
<dbReference type="GO" id="GO:0043171">
    <property type="term" value="P:peptide catabolic process"/>
    <property type="evidence" value="ECO:0007669"/>
    <property type="project" value="TreeGrafter"/>
</dbReference>
<comment type="similarity">
    <text evidence="3">Belongs to the peptidase M1 family.</text>
</comment>
<dbReference type="Gene3D" id="1.10.390.10">
    <property type="entry name" value="Neutral Protease Domain 2"/>
    <property type="match status" value="1"/>
</dbReference>
<keyword evidence="8" id="KW-0479">Metal-binding</keyword>
<dbReference type="EMBL" id="CP032157">
    <property type="protein sequence ID" value="AXY77490.1"/>
    <property type="molecule type" value="Genomic_DNA"/>
</dbReference>
<dbReference type="Proteomes" id="UP000263900">
    <property type="component" value="Chromosome"/>
</dbReference>
<dbReference type="Pfam" id="PF01433">
    <property type="entry name" value="Peptidase_M1"/>
    <property type="match status" value="1"/>
</dbReference>
<dbReference type="InterPro" id="IPR027268">
    <property type="entry name" value="Peptidase_M4/M1_CTD_sf"/>
</dbReference>
<reference evidence="14 15" key="1">
    <citation type="submission" date="2018-09" db="EMBL/GenBank/DDBJ databases">
        <title>Genome sequencing of strain 6GH32-13.</title>
        <authorList>
            <person name="Weon H.-Y."/>
            <person name="Heo J."/>
            <person name="Kwon S.-W."/>
        </authorList>
    </citation>
    <scope>NUCLEOTIDE SEQUENCE [LARGE SCALE GENOMIC DNA]</scope>
    <source>
        <strain evidence="14 15">5GH32-13</strain>
    </source>
</reference>
<dbReference type="GO" id="GO:0070006">
    <property type="term" value="F:metalloaminopeptidase activity"/>
    <property type="evidence" value="ECO:0007669"/>
    <property type="project" value="TreeGrafter"/>
</dbReference>
<dbReference type="InterPro" id="IPR014782">
    <property type="entry name" value="Peptidase_M1_dom"/>
</dbReference>
<evidence type="ECO:0000259" key="13">
    <source>
        <dbReference type="Pfam" id="PF17900"/>
    </source>
</evidence>
<keyword evidence="7" id="KW-0645">Protease</keyword>
<dbReference type="OrthoDB" id="100605at2"/>
<dbReference type="RefSeq" id="WP_119053366.1">
    <property type="nucleotide sequence ID" value="NZ_CP032157.1"/>
</dbReference>
<evidence type="ECO:0000256" key="4">
    <source>
        <dbReference type="ARBA" id="ARBA00012564"/>
    </source>
</evidence>
<feature type="domain" description="Aminopeptidase N-like N-terminal" evidence="13">
    <location>
        <begin position="29"/>
        <end position="199"/>
    </location>
</feature>
<feature type="domain" description="Peptidase M1 membrane alanine aminopeptidase" evidence="12">
    <location>
        <begin position="244"/>
        <end position="439"/>
    </location>
</feature>
<dbReference type="KEGG" id="pseg:D3H65_27440"/>
<evidence type="ECO:0000256" key="11">
    <source>
        <dbReference type="ARBA" id="ARBA00023049"/>
    </source>
</evidence>
<organism evidence="14 15">
    <name type="scientific">Paraflavitalea soli</name>
    <dbReference type="NCBI Taxonomy" id="2315862"/>
    <lineage>
        <taxon>Bacteria</taxon>
        <taxon>Pseudomonadati</taxon>
        <taxon>Bacteroidota</taxon>
        <taxon>Chitinophagia</taxon>
        <taxon>Chitinophagales</taxon>
        <taxon>Chitinophagaceae</taxon>
        <taxon>Paraflavitalea</taxon>
    </lineage>
</organism>
<dbReference type="CDD" id="cd09603">
    <property type="entry name" value="M1_APN_like"/>
    <property type="match status" value="1"/>
</dbReference>
<protein>
    <recommendedName>
        <fullName evidence="5">Aminopeptidase N</fullName>
        <ecNumber evidence="4">3.4.11.2</ecNumber>
    </recommendedName>
</protein>
<sequence length="531" mass="60328">MKKIVFLVLLLSVIKHSIGQQPGAVIDVQHYRFALTLNDDNNNIQGKATIEVLLLKDTRQLTFELVSKRNDGKGMTVLQVTEKDKPVTFQQSADSLHIDLPAKAGEKREIEITYEGIPADGLVIDKNKYKHRGFFADNWPNRARNWLPCIDHPADKAPVDFLVTAPNHYQVVANGVQVEETSLANNLKLTHYKETTPLPMKVMVIGVADFAVQYAGDVQCIPVYSWVYPENKDKGFYDYAQATEILPFFIKNVGPYGYKKLANVQSKTMFGGLENAGAIFYSENSVTGTRKSESLLTHEIAHQWFGDMATETEWAHIWLSEGFATYMTILYFEHKYGQDTARKMLLEDRSQVIGYTKRSKKPIVDSSVKDYMALLNPNSYQKGGWVLHMLRNQLGDSIFWKGIRSYYAAYSGKNASTDDLRKRMEEVSGQHLRQFFLQWLYTAGHPVLDITWLYDKDKKGVSLTINQQQDIPFEFQLELSFYGQDRSFLFNKTVAVKSKQTTLVVPVTKPVEKVVADPATKLLFEGSVKGL</sequence>
<evidence type="ECO:0000313" key="14">
    <source>
        <dbReference type="EMBL" id="AXY77490.1"/>
    </source>
</evidence>
<evidence type="ECO:0000259" key="12">
    <source>
        <dbReference type="Pfam" id="PF01433"/>
    </source>
</evidence>
<dbReference type="GO" id="GO:0006508">
    <property type="term" value="P:proteolysis"/>
    <property type="evidence" value="ECO:0007669"/>
    <property type="project" value="UniProtKB-KW"/>
</dbReference>
<dbReference type="EC" id="3.4.11.2" evidence="4"/>
<evidence type="ECO:0000256" key="5">
    <source>
        <dbReference type="ARBA" id="ARBA00015611"/>
    </source>
</evidence>
<evidence type="ECO:0000256" key="1">
    <source>
        <dbReference type="ARBA" id="ARBA00000098"/>
    </source>
</evidence>
<dbReference type="SUPFAM" id="SSF55486">
    <property type="entry name" value="Metalloproteases ('zincins'), catalytic domain"/>
    <property type="match status" value="1"/>
</dbReference>
<evidence type="ECO:0000256" key="2">
    <source>
        <dbReference type="ARBA" id="ARBA00001947"/>
    </source>
</evidence>
<dbReference type="InterPro" id="IPR045357">
    <property type="entry name" value="Aminopeptidase_N-like_N"/>
</dbReference>
<evidence type="ECO:0000256" key="9">
    <source>
        <dbReference type="ARBA" id="ARBA00022801"/>
    </source>
</evidence>
<dbReference type="GO" id="GO:0008270">
    <property type="term" value="F:zinc ion binding"/>
    <property type="evidence" value="ECO:0007669"/>
    <property type="project" value="InterPro"/>
</dbReference>
<name>A0A3B7MWS1_9BACT</name>
<dbReference type="PANTHER" id="PTHR11533">
    <property type="entry name" value="PROTEASE M1 ZINC METALLOPROTEASE"/>
    <property type="match status" value="1"/>
</dbReference>
<dbReference type="GO" id="GO:0016020">
    <property type="term" value="C:membrane"/>
    <property type="evidence" value="ECO:0007669"/>
    <property type="project" value="TreeGrafter"/>
</dbReference>
<keyword evidence="15" id="KW-1185">Reference proteome</keyword>
<keyword evidence="6" id="KW-0031">Aminopeptidase</keyword>
<dbReference type="PANTHER" id="PTHR11533:SF174">
    <property type="entry name" value="PUROMYCIN-SENSITIVE AMINOPEPTIDASE-RELATED"/>
    <property type="match status" value="1"/>
</dbReference>
<evidence type="ECO:0000256" key="7">
    <source>
        <dbReference type="ARBA" id="ARBA00022670"/>
    </source>
</evidence>
<dbReference type="GO" id="GO:0042277">
    <property type="term" value="F:peptide binding"/>
    <property type="evidence" value="ECO:0007669"/>
    <property type="project" value="TreeGrafter"/>
</dbReference>
<dbReference type="GO" id="GO:0016285">
    <property type="term" value="F:alanyl aminopeptidase activity"/>
    <property type="evidence" value="ECO:0007669"/>
    <property type="project" value="UniProtKB-EC"/>
</dbReference>
<gene>
    <name evidence="14" type="ORF">D3H65_27440</name>
</gene>
<dbReference type="InterPro" id="IPR050344">
    <property type="entry name" value="Peptidase_M1_aminopeptidases"/>
</dbReference>
<dbReference type="AlphaFoldDB" id="A0A3B7MWS1"/>
<keyword evidence="10" id="KW-0862">Zinc</keyword>
<evidence type="ECO:0000313" key="15">
    <source>
        <dbReference type="Proteomes" id="UP000263900"/>
    </source>
</evidence>
<evidence type="ECO:0000256" key="8">
    <source>
        <dbReference type="ARBA" id="ARBA00022723"/>
    </source>
</evidence>
<comment type="cofactor">
    <cofactor evidence="2">
        <name>Zn(2+)</name>
        <dbReference type="ChEBI" id="CHEBI:29105"/>
    </cofactor>
</comment>
<accession>A0A3B7MWS1</accession>
<comment type="catalytic activity">
    <reaction evidence="1">
        <text>Release of an N-terminal amino acid, Xaa-|-Yaa- from a peptide, amide or arylamide. Xaa is preferably Ala, but may be most amino acids including Pro (slow action). When a terminal hydrophobic residue is followed by a prolyl residue, the two may be released as an intact Xaa-Pro dipeptide.</text>
        <dbReference type="EC" id="3.4.11.2"/>
    </reaction>
</comment>
<evidence type="ECO:0000256" key="6">
    <source>
        <dbReference type="ARBA" id="ARBA00022438"/>
    </source>
</evidence>
<proteinExistence type="inferred from homology"/>
<dbReference type="Pfam" id="PF17900">
    <property type="entry name" value="Peptidase_M1_N"/>
    <property type="match status" value="1"/>
</dbReference>
<evidence type="ECO:0000256" key="3">
    <source>
        <dbReference type="ARBA" id="ARBA00010136"/>
    </source>
</evidence>
<keyword evidence="9" id="KW-0378">Hydrolase</keyword>
<dbReference type="PRINTS" id="PR00756">
    <property type="entry name" value="ALADIPTASE"/>
</dbReference>
<dbReference type="Gene3D" id="2.60.40.1730">
    <property type="entry name" value="tricorn interacting facor f3 domain"/>
    <property type="match status" value="1"/>
</dbReference>
<dbReference type="InterPro" id="IPR042097">
    <property type="entry name" value="Aminopeptidase_N-like_N_sf"/>
</dbReference>
<dbReference type="GO" id="GO:0005737">
    <property type="term" value="C:cytoplasm"/>
    <property type="evidence" value="ECO:0007669"/>
    <property type="project" value="TreeGrafter"/>
</dbReference>
<dbReference type="GO" id="GO:0005615">
    <property type="term" value="C:extracellular space"/>
    <property type="evidence" value="ECO:0007669"/>
    <property type="project" value="TreeGrafter"/>
</dbReference>
<keyword evidence="11" id="KW-0482">Metalloprotease</keyword>
<dbReference type="SUPFAM" id="SSF63737">
    <property type="entry name" value="Leukotriene A4 hydrolase N-terminal domain"/>
    <property type="match status" value="1"/>
</dbReference>